<feature type="region of interest" description="Disordered" evidence="1">
    <location>
        <begin position="158"/>
        <end position="207"/>
    </location>
</feature>
<dbReference type="EMBL" id="CAJFDH010000006">
    <property type="protein sequence ID" value="CAD5230445.1"/>
    <property type="molecule type" value="Genomic_DNA"/>
</dbReference>
<evidence type="ECO:0000256" key="1">
    <source>
        <dbReference type="SAM" id="MobiDB-lite"/>
    </source>
</evidence>
<feature type="compositionally biased region" description="Basic and acidic residues" evidence="1">
    <location>
        <begin position="161"/>
        <end position="180"/>
    </location>
</feature>
<accession>A0A811LLE2</accession>
<proteinExistence type="predicted"/>
<gene>
    <name evidence="2" type="ORF">BOKJ2_LOCUS14139</name>
</gene>
<sequence>MPATDPNECTITASKNKLANIIVYGQLKTNELVKDLGGQLPNNAKQLARELIAAAARTLRPDTTTELVRDILHYRSRKVRCMYKEYKSGKCGEQSLEQRLIECEKALLNTLEPDANVHNDFMRAPDIHPNVLEVLSHMQDYIVDAGFRQAVMSSLPAQPIERSDIKSERSEDGHDNKDAESDGDSVHASSSSYEDQAPATVSSATNSTASAIDTHTFAQAPQVPLNAESLMSQQVVREVVHRDVKINGLSNGTNGLTTAASRKRKHEESQLELIEMKKDLLRLQQAAFEKQIQMFDEMVGTLREMRRLLEYQKPLAPLQLPTLNQNPPTTSATSPLLGRDQTGLHHLAYPLLSQLPQSVVNSLAFLQAQGNGNAQPLL</sequence>
<dbReference type="Proteomes" id="UP000614601">
    <property type="component" value="Unassembled WGS sequence"/>
</dbReference>
<dbReference type="EMBL" id="CAJFCW020000006">
    <property type="protein sequence ID" value="CAG9127758.1"/>
    <property type="molecule type" value="Genomic_DNA"/>
</dbReference>
<dbReference type="Proteomes" id="UP000783686">
    <property type="component" value="Unassembled WGS sequence"/>
</dbReference>
<keyword evidence="3" id="KW-1185">Reference proteome</keyword>
<organism evidence="2 3">
    <name type="scientific">Bursaphelenchus okinawaensis</name>
    <dbReference type="NCBI Taxonomy" id="465554"/>
    <lineage>
        <taxon>Eukaryota</taxon>
        <taxon>Metazoa</taxon>
        <taxon>Ecdysozoa</taxon>
        <taxon>Nematoda</taxon>
        <taxon>Chromadorea</taxon>
        <taxon>Rhabditida</taxon>
        <taxon>Tylenchina</taxon>
        <taxon>Tylenchomorpha</taxon>
        <taxon>Aphelenchoidea</taxon>
        <taxon>Aphelenchoididae</taxon>
        <taxon>Bursaphelenchus</taxon>
    </lineage>
</organism>
<comment type="caution">
    <text evidence="2">The sequence shown here is derived from an EMBL/GenBank/DDBJ whole genome shotgun (WGS) entry which is preliminary data.</text>
</comment>
<name>A0A811LLE2_9BILA</name>
<reference evidence="2" key="1">
    <citation type="submission" date="2020-09" db="EMBL/GenBank/DDBJ databases">
        <authorList>
            <person name="Kikuchi T."/>
        </authorList>
    </citation>
    <scope>NUCLEOTIDE SEQUENCE</scope>
    <source>
        <strain evidence="2">SH1</strain>
    </source>
</reference>
<dbReference type="OrthoDB" id="5819771at2759"/>
<protein>
    <submittedName>
        <fullName evidence="2">Uncharacterized protein</fullName>
    </submittedName>
</protein>
<evidence type="ECO:0000313" key="2">
    <source>
        <dbReference type="EMBL" id="CAD5230445.1"/>
    </source>
</evidence>
<evidence type="ECO:0000313" key="3">
    <source>
        <dbReference type="Proteomes" id="UP000614601"/>
    </source>
</evidence>
<dbReference type="AlphaFoldDB" id="A0A811LLE2"/>